<keyword evidence="2" id="KW-1185">Reference proteome</keyword>
<reference evidence="1" key="2">
    <citation type="submission" date="2022-06" db="UniProtKB">
        <authorList>
            <consortium name="EnsemblMetazoa"/>
        </authorList>
    </citation>
    <scope>IDENTIFICATION</scope>
    <source>
        <strain evidence="1">PS312</strain>
    </source>
</reference>
<sequence length="148" mass="17086">MANYTQRNSMYGSTDGRSSHLGFIPPINDSPPSLGFETQMPSNRSRSPSYMVYTPSFISFKVTNLFRVLRFSMNRTEISEKSILKYIKQTTNIKAKSLFMREIGATIIRIDNDLMLQYHIEQVLFKVLDGISSKKRRNSFGDGIIDWR</sequence>
<accession>A0A2A6CAK1</accession>
<dbReference type="AlphaFoldDB" id="A0A2A6CAK1"/>
<dbReference type="Proteomes" id="UP000005239">
    <property type="component" value="Unassembled WGS sequence"/>
</dbReference>
<proteinExistence type="predicted"/>
<reference evidence="2" key="1">
    <citation type="journal article" date="2008" name="Nat. Genet.">
        <title>The Pristionchus pacificus genome provides a unique perspective on nematode lifestyle and parasitism.</title>
        <authorList>
            <person name="Dieterich C."/>
            <person name="Clifton S.W."/>
            <person name="Schuster L.N."/>
            <person name="Chinwalla A."/>
            <person name="Delehaunty K."/>
            <person name="Dinkelacker I."/>
            <person name="Fulton L."/>
            <person name="Fulton R."/>
            <person name="Godfrey J."/>
            <person name="Minx P."/>
            <person name="Mitreva M."/>
            <person name="Roeseler W."/>
            <person name="Tian H."/>
            <person name="Witte H."/>
            <person name="Yang S.P."/>
            <person name="Wilson R.K."/>
            <person name="Sommer R.J."/>
        </authorList>
    </citation>
    <scope>NUCLEOTIDE SEQUENCE [LARGE SCALE GENOMIC DNA]</scope>
    <source>
        <strain evidence="2">PS312</strain>
    </source>
</reference>
<dbReference type="EnsemblMetazoa" id="PPA28973.1">
    <property type="protein sequence ID" value="PPA28973.1"/>
    <property type="gene ID" value="WBGene00118527"/>
</dbReference>
<evidence type="ECO:0000313" key="2">
    <source>
        <dbReference type="Proteomes" id="UP000005239"/>
    </source>
</evidence>
<gene>
    <name evidence="1" type="primary">WBGene00118527</name>
</gene>
<accession>A0A8R1UH98</accession>
<evidence type="ECO:0000313" key="1">
    <source>
        <dbReference type="EnsemblMetazoa" id="PPA28973.1"/>
    </source>
</evidence>
<organism evidence="1 2">
    <name type="scientific">Pristionchus pacificus</name>
    <name type="common">Parasitic nematode worm</name>
    <dbReference type="NCBI Taxonomy" id="54126"/>
    <lineage>
        <taxon>Eukaryota</taxon>
        <taxon>Metazoa</taxon>
        <taxon>Ecdysozoa</taxon>
        <taxon>Nematoda</taxon>
        <taxon>Chromadorea</taxon>
        <taxon>Rhabditida</taxon>
        <taxon>Rhabditina</taxon>
        <taxon>Diplogasteromorpha</taxon>
        <taxon>Diplogasteroidea</taxon>
        <taxon>Neodiplogasteridae</taxon>
        <taxon>Pristionchus</taxon>
    </lineage>
</organism>
<protein>
    <submittedName>
        <fullName evidence="1">Uncharacterized protein</fullName>
    </submittedName>
</protein>
<name>A0A2A6CAK1_PRIPA</name>